<gene>
    <name evidence="3" type="ORF">EJB05_18455</name>
</gene>
<feature type="compositionally biased region" description="Basic and acidic residues" evidence="1">
    <location>
        <begin position="1"/>
        <end position="12"/>
    </location>
</feature>
<dbReference type="AlphaFoldDB" id="A0A5J9VL70"/>
<dbReference type="EMBL" id="RWGY01000009">
    <property type="protein sequence ID" value="TVU36518.1"/>
    <property type="molecule type" value="Genomic_DNA"/>
</dbReference>
<feature type="transmembrane region" description="Helical" evidence="2">
    <location>
        <begin position="143"/>
        <end position="163"/>
    </location>
</feature>
<dbReference type="Gramene" id="TVU36518">
    <property type="protein sequence ID" value="TVU36518"/>
    <property type="gene ID" value="EJB05_18455"/>
</dbReference>
<evidence type="ECO:0000313" key="3">
    <source>
        <dbReference type="EMBL" id="TVU36518.1"/>
    </source>
</evidence>
<name>A0A5J9VL70_9POAL</name>
<keyword evidence="4" id="KW-1185">Reference proteome</keyword>
<reference evidence="3 4" key="1">
    <citation type="journal article" date="2019" name="Sci. Rep.">
        <title>A high-quality genome of Eragrostis curvula grass provides insights into Poaceae evolution and supports new strategies to enhance forage quality.</title>
        <authorList>
            <person name="Carballo J."/>
            <person name="Santos B.A.C.M."/>
            <person name="Zappacosta D."/>
            <person name="Garbus I."/>
            <person name="Selva J.P."/>
            <person name="Gallo C.A."/>
            <person name="Diaz A."/>
            <person name="Albertini E."/>
            <person name="Caccamo M."/>
            <person name="Echenique V."/>
        </authorList>
    </citation>
    <scope>NUCLEOTIDE SEQUENCE [LARGE SCALE GENOMIC DNA]</scope>
    <source>
        <strain evidence="4">cv. Victoria</strain>
        <tissue evidence="3">Leaf</tissue>
    </source>
</reference>
<sequence length="178" mass="20118">MSIFEELVRPQKADGGMDGSSREMKYDPNCGLSKEEFEWRCHQHERLSKHTPELMRDVKPLAERMRLHFQDNPHALKAWDEHEKQILHGFQHNLPNALASPANLPTAVRYEHLIKRKARSKTFVGMLSDGLDKFRQATNNKRFIATASFAGGAGLAVVALAVGPTFAKQWEAKQEGGK</sequence>
<protein>
    <submittedName>
        <fullName evidence="3">Uncharacterized protein</fullName>
    </submittedName>
</protein>
<organism evidence="3 4">
    <name type="scientific">Eragrostis curvula</name>
    <name type="common">weeping love grass</name>
    <dbReference type="NCBI Taxonomy" id="38414"/>
    <lineage>
        <taxon>Eukaryota</taxon>
        <taxon>Viridiplantae</taxon>
        <taxon>Streptophyta</taxon>
        <taxon>Embryophyta</taxon>
        <taxon>Tracheophyta</taxon>
        <taxon>Spermatophyta</taxon>
        <taxon>Magnoliopsida</taxon>
        <taxon>Liliopsida</taxon>
        <taxon>Poales</taxon>
        <taxon>Poaceae</taxon>
        <taxon>PACMAD clade</taxon>
        <taxon>Chloridoideae</taxon>
        <taxon>Eragrostideae</taxon>
        <taxon>Eragrostidinae</taxon>
        <taxon>Eragrostis</taxon>
    </lineage>
</organism>
<comment type="caution">
    <text evidence="3">The sequence shown here is derived from an EMBL/GenBank/DDBJ whole genome shotgun (WGS) entry which is preliminary data.</text>
</comment>
<keyword evidence="2" id="KW-1133">Transmembrane helix</keyword>
<dbReference type="Proteomes" id="UP000324897">
    <property type="component" value="Unassembled WGS sequence"/>
</dbReference>
<accession>A0A5J9VL70</accession>
<proteinExistence type="predicted"/>
<keyword evidence="2" id="KW-0812">Transmembrane</keyword>
<evidence type="ECO:0000256" key="1">
    <source>
        <dbReference type="SAM" id="MobiDB-lite"/>
    </source>
</evidence>
<evidence type="ECO:0000256" key="2">
    <source>
        <dbReference type="SAM" id="Phobius"/>
    </source>
</evidence>
<evidence type="ECO:0000313" key="4">
    <source>
        <dbReference type="Proteomes" id="UP000324897"/>
    </source>
</evidence>
<dbReference type="OrthoDB" id="694395at2759"/>
<keyword evidence="2" id="KW-0472">Membrane</keyword>
<feature type="region of interest" description="Disordered" evidence="1">
    <location>
        <begin position="1"/>
        <end position="23"/>
    </location>
</feature>